<name>A0A844Z6U0_9SPHN</name>
<sequence length="116" mass="12162">MSKAAQYRLPKGILGLKGPMVRPAPGTLPLRGDLAHIALADRYLVPHYVIPQFHTVGSDAVELKLGADATSDTLATLDAGSTFEVLDVAGDWCWGCVSADGPTGYIPKDSVTPQSA</sequence>
<dbReference type="InterPro" id="IPR036028">
    <property type="entry name" value="SH3-like_dom_sf"/>
</dbReference>
<evidence type="ECO:0000313" key="1">
    <source>
        <dbReference type="EMBL" id="MXO82966.1"/>
    </source>
</evidence>
<protein>
    <recommendedName>
        <fullName evidence="3">Bacterial dipeptidyl-peptidase SH3 domain-containing protein</fullName>
    </recommendedName>
</protein>
<evidence type="ECO:0000313" key="2">
    <source>
        <dbReference type="Proteomes" id="UP000460290"/>
    </source>
</evidence>
<proteinExistence type="predicted"/>
<organism evidence="1 2">
    <name type="scientific">Pontixanthobacter aestiaquae</name>
    <dbReference type="NCBI Taxonomy" id="1509367"/>
    <lineage>
        <taxon>Bacteria</taxon>
        <taxon>Pseudomonadati</taxon>
        <taxon>Pseudomonadota</taxon>
        <taxon>Alphaproteobacteria</taxon>
        <taxon>Sphingomonadales</taxon>
        <taxon>Erythrobacteraceae</taxon>
        <taxon>Pontixanthobacter</taxon>
    </lineage>
</organism>
<accession>A0A844Z6U0</accession>
<dbReference type="SUPFAM" id="SSF50044">
    <property type="entry name" value="SH3-domain"/>
    <property type="match status" value="1"/>
</dbReference>
<dbReference type="Gene3D" id="2.30.30.40">
    <property type="entry name" value="SH3 Domains"/>
    <property type="match status" value="1"/>
</dbReference>
<comment type="caution">
    <text evidence="1">The sequence shown here is derived from an EMBL/GenBank/DDBJ whole genome shotgun (WGS) entry which is preliminary data.</text>
</comment>
<gene>
    <name evidence="1" type="ORF">GRI35_06250</name>
</gene>
<keyword evidence="2" id="KW-1185">Reference proteome</keyword>
<dbReference type="AlphaFoldDB" id="A0A844Z6U0"/>
<dbReference type="Proteomes" id="UP000460290">
    <property type="component" value="Unassembled WGS sequence"/>
</dbReference>
<dbReference type="EMBL" id="WTYZ01000001">
    <property type="protein sequence ID" value="MXO82966.1"/>
    <property type="molecule type" value="Genomic_DNA"/>
</dbReference>
<dbReference type="RefSeq" id="WP_160613359.1">
    <property type="nucleotide sequence ID" value="NZ_JAUFQM010000001.1"/>
</dbReference>
<evidence type="ECO:0008006" key="3">
    <source>
        <dbReference type="Google" id="ProtNLM"/>
    </source>
</evidence>
<reference evidence="1 2" key="1">
    <citation type="submission" date="2019-12" db="EMBL/GenBank/DDBJ databases">
        <title>Genomic-based taxomic classification of the family Erythrobacteraceae.</title>
        <authorList>
            <person name="Xu L."/>
        </authorList>
    </citation>
    <scope>NUCLEOTIDE SEQUENCE [LARGE SCALE GENOMIC DNA]</scope>
    <source>
        <strain evidence="1 2">KCTC 42006</strain>
    </source>
</reference>
<dbReference type="OrthoDB" id="9813368at2"/>